<protein>
    <recommendedName>
        <fullName evidence="3">Chondroitin proteoglycan 4 domain-containing protein</fullName>
    </recommendedName>
</protein>
<evidence type="ECO:0000256" key="1">
    <source>
        <dbReference type="SAM" id="MobiDB-lite"/>
    </source>
</evidence>
<dbReference type="PANTHER" id="PTHR37442:SF1">
    <property type="entry name" value="CHONDROITIN PROTEOGLYCAN 4 DOMAIN-CONTAINING PROTEIN"/>
    <property type="match status" value="1"/>
</dbReference>
<dbReference type="OrthoDB" id="5828778at2759"/>
<dbReference type="Proteomes" id="UP000024635">
    <property type="component" value="Unassembled WGS sequence"/>
</dbReference>
<reference evidence="5" key="1">
    <citation type="journal article" date="2015" name="Nat. Genet.">
        <title>The genome and transcriptome of the zoonotic hookworm Ancylostoma ceylanicum identify infection-specific gene families.</title>
        <authorList>
            <person name="Schwarz E.M."/>
            <person name="Hu Y."/>
            <person name="Antoshechkin I."/>
            <person name="Miller M.M."/>
            <person name="Sternberg P.W."/>
            <person name="Aroian R.V."/>
        </authorList>
    </citation>
    <scope>NUCLEOTIDE SEQUENCE</scope>
    <source>
        <strain evidence="5">HY135</strain>
    </source>
</reference>
<feature type="signal peptide" evidence="2">
    <location>
        <begin position="1"/>
        <end position="17"/>
    </location>
</feature>
<feature type="compositionally biased region" description="Acidic residues" evidence="1">
    <location>
        <begin position="254"/>
        <end position="264"/>
    </location>
</feature>
<feature type="compositionally biased region" description="Basic and acidic residues" evidence="1">
    <location>
        <begin position="360"/>
        <end position="379"/>
    </location>
</feature>
<dbReference type="AlphaFoldDB" id="A0A016UWU5"/>
<dbReference type="STRING" id="53326.A0A016UWU5"/>
<proteinExistence type="predicted"/>
<feature type="compositionally biased region" description="Low complexity" evidence="1">
    <location>
        <begin position="347"/>
        <end position="359"/>
    </location>
</feature>
<evidence type="ECO:0000256" key="2">
    <source>
        <dbReference type="SAM" id="SignalP"/>
    </source>
</evidence>
<keyword evidence="5" id="KW-1185">Reference proteome</keyword>
<feature type="compositionally biased region" description="Pro residues" evidence="1">
    <location>
        <begin position="404"/>
        <end position="428"/>
    </location>
</feature>
<evidence type="ECO:0000313" key="4">
    <source>
        <dbReference type="EMBL" id="EYC19461.1"/>
    </source>
</evidence>
<gene>
    <name evidence="4" type="primary">Acey_s0024.g1091</name>
    <name evidence="4" type="ORF">Y032_0024g1091</name>
</gene>
<comment type="caution">
    <text evidence="4">The sequence shown here is derived from an EMBL/GenBank/DDBJ whole genome shotgun (WGS) entry which is preliminary data.</text>
</comment>
<keyword evidence="2" id="KW-0732">Signal</keyword>
<evidence type="ECO:0000259" key="3">
    <source>
        <dbReference type="Pfam" id="PF15481"/>
    </source>
</evidence>
<evidence type="ECO:0000313" key="5">
    <source>
        <dbReference type="Proteomes" id="UP000024635"/>
    </source>
</evidence>
<feature type="region of interest" description="Disordered" evidence="1">
    <location>
        <begin position="243"/>
        <end position="460"/>
    </location>
</feature>
<accession>A0A016UWU5</accession>
<sequence>MRLAWFVLLITLGGCLGMRPMVTRSFDLPVVIEASGLPHCARTCLSDLFLKAAELMTLKNPMEKFNDLCEIYNNASICVAEQEECFSETTFDFVFKGIDQLCNEKQEELKPHAECLEQKIEEQLNVCDESCGFTESLVTLSMKENVRQIARLRKNHEMMVWELSPVCTSTGCMTACIAEQLNTECGEPSGSIIVEALLKPFISSAIIVEELGPRAKMTALKQIPEECHYIIDREELDNIIKGIPPVGGTVTEGSGEEGSGEEGSGEGSGIEASGEEGSGMEASGEECSGEEPKPMRKPHWHRKPFVRVSGGRRPRPHGVPQRPMKPRPEPRKFRPQRPKASFGDAKGIIIVAAAGSARGARVERSALHSHSHESEERLHMTRPRPVAQPAAPTTRPVVQAAPATPMPAPAPQPPRPMTQPVPPAPRPVTPQVQPARPRPVHRDSRDSRDSMEMNRVQRRP</sequence>
<dbReference type="PANTHER" id="PTHR37442">
    <property type="entry name" value="F18A1.7 PROTEIN-RELATED"/>
    <property type="match status" value="1"/>
</dbReference>
<dbReference type="Pfam" id="PF15481">
    <property type="entry name" value="CPG4"/>
    <property type="match status" value="1"/>
</dbReference>
<feature type="chain" id="PRO_5001489903" description="Chondroitin proteoglycan 4 domain-containing protein" evidence="2">
    <location>
        <begin position="18"/>
        <end position="460"/>
    </location>
</feature>
<dbReference type="EMBL" id="JARK01001360">
    <property type="protein sequence ID" value="EYC19461.1"/>
    <property type="molecule type" value="Genomic_DNA"/>
</dbReference>
<dbReference type="PROSITE" id="PS51257">
    <property type="entry name" value="PROKAR_LIPOPROTEIN"/>
    <property type="match status" value="1"/>
</dbReference>
<dbReference type="InterPro" id="IPR053123">
    <property type="entry name" value="CPG4-like"/>
</dbReference>
<feature type="compositionally biased region" description="Basic residues" evidence="1">
    <location>
        <begin position="295"/>
        <end position="316"/>
    </location>
</feature>
<organism evidence="4 5">
    <name type="scientific">Ancylostoma ceylanicum</name>
    <dbReference type="NCBI Taxonomy" id="53326"/>
    <lineage>
        <taxon>Eukaryota</taxon>
        <taxon>Metazoa</taxon>
        <taxon>Ecdysozoa</taxon>
        <taxon>Nematoda</taxon>
        <taxon>Chromadorea</taxon>
        <taxon>Rhabditida</taxon>
        <taxon>Rhabditina</taxon>
        <taxon>Rhabditomorpha</taxon>
        <taxon>Strongyloidea</taxon>
        <taxon>Ancylostomatidae</taxon>
        <taxon>Ancylostomatinae</taxon>
        <taxon>Ancylostoma</taxon>
    </lineage>
</organism>
<name>A0A016UWU5_9BILA</name>
<feature type="domain" description="Chondroitin proteoglycan 4" evidence="3">
    <location>
        <begin position="39"/>
        <end position="131"/>
    </location>
</feature>
<dbReference type="InterPro" id="IPR029153">
    <property type="entry name" value="CPG4"/>
</dbReference>
<feature type="compositionally biased region" description="Basic and acidic residues" evidence="1">
    <location>
        <begin position="440"/>
        <end position="452"/>
    </location>
</feature>